<dbReference type="EMBL" id="LXWW01000020">
    <property type="protein sequence ID" value="OAO17719.1"/>
    <property type="molecule type" value="Genomic_DNA"/>
</dbReference>
<dbReference type="FunFam" id="3.40.1190.20:FF:000003">
    <property type="entry name" value="Phosphomethylpyrimidine kinase ThiD"/>
    <property type="match status" value="1"/>
</dbReference>
<dbReference type="PANTHER" id="PTHR20858:SF17">
    <property type="entry name" value="HYDROXYMETHYLPYRIMIDINE_PHOSPHOMETHYLPYRIMIDINE KINASE THI20-RELATED"/>
    <property type="match status" value="1"/>
</dbReference>
<dbReference type="Gene3D" id="3.40.1190.20">
    <property type="match status" value="1"/>
</dbReference>
<dbReference type="InterPro" id="IPR029056">
    <property type="entry name" value="Ribokinase-like"/>
</dbReference>
<keyword evidence="7" id="KW-1185">Reference proteome</keyword>
<dbReference type="InterPro" id="IPR004399">
    <property type="entry name" value="HMP/HMP-P_kinase_dom"/>
</dbReference>
<keyword evidence="2" id="KW-0547">Nucleotide-binding</keyword>
<evidence type="ECO:0000313" key="7">
    <source>
        <dbReference type="Proteomes" id="UP000078348"/>
    </source>
</evidence>
<sequence length="267" mass="28645">MLTIAGSDSCGGAGIEADIKTATVLGVFSACCITAVTYQNTRGVAGLEMVSEFGLKEQLKAVCTDMTINAVKIGMTGSKETIKTIRDAIVEYGLKNVVLDPVMAASSGQKLTKSDVCGFLKEYLIPVCTLVTPNLPETELLLGRPVEHTVEGMKESARELCRLGCGAVLVKGGHMGSENAVDVLYIAEDDSFHLFSNPFMYTRNAHGTGCTLSSAIASYLAKGCSMREAVAKGKEYITGILRSSRFLHIGKGRQGVMNHMFMQYPYM</sequence>
<dbReference type="GO" id="GO:0008972">
    <property type="term" value="F:phosphomethylpyrimidine kinase activity"/>
    <property type="evidence" value="ECO:0007669"/>
    <property type="project" value="InterPro"/>
</dbReference>
<dbReference type="Pfam" id="PF08543">
    <property type="entry name" value="Phos_pyr_kin"/>
    <property type="match status" value="1"/>
</dbReference>
<dbReference type="CDD" id="cd01169">
    <property type="entry name" value="HMPP_kinase"/>
    <property type="match status" value="1"/>
</dbReference>
<keyword evidence="1" id="KW-0808">Transferase</keyword>
<evidence type="ECO:0000256" key="4">
    <source>
        <dbReference type="ARBA" id="ARBA00022840"/>
    </source>
</evidence>
<accession>A0A196SPH8</accession>
<reference evidence="6 7" key="1">
    <citation type="submission" date="2016-05" db="EMBL/GenBank/DDBJ databases">
        <title>Nuclear genome of Blastocystis sp. subtype 1 NandII.</title>
        <authorList>
            <person name="Gentekaki E."/>
            <person name="Curtis B."/>
            <person name="Stairs C."/>
            <person name="Eme L."/>
            <person name="Herman E."/>
            <person name="Klimes V."/>
            <person name="Arias M.C."/>
            <person name="Elias M."/>
            <person name="Hilliou F."/>
            <person name="Klute M."/>
            <person name="Malik S.-B."/>
            <person name="Pightling A."/>
            <person name="Rachubinski R."/>
            <person name="Salas D."/>
            <person name="Schlacht A."/>
            <person name="Suga H."/>
            <person name="Archibald J."/>
            <person name="Ball S.G."/>
            <person name="Clark G."/>
            <person name="Dacks J."/>
            <person name="Van Der Giezen M."/>
            <person name="Tsaousis A."/>
            <person name="Roger A."/>
        </authorList>
    </citation>
    <scope>NUCLEOTIDE SEQUENCE [LARGE SCALE GENOMIC DNA]</scope>
    <source>
        <strain evidence="7">ATCC 50177 / NandII</strain>
    </source>
</reference>
<dbReference type="PANTHER" id="PTHR20858">
    <property type="entry name" value="PHOSPHOMETHYLPYRIMIDINE KINASE"/>
    <property type="match status" value="1"/>
</dbReference>
<evidence type="ECO:0000256" key="1">
    <source>
        <dbReference type="ARBA" id="ARBA00022679"/>
    </source>
</evidence>
<gene>
    <name evidence="6" type="ORF">AV274_0553</name>
</gene>
<dbReference type="GO" id="GO:0005524">
    <property type="term" value="F:ATP binding"/>
    <property type="evidence" value="ECO:0007669"/>
    <property type="project" value="UniProtKB-KW"/>
</dbReference>
<dbReference type="NCBIfam" id="TIGR00097">
    <property type="entry name" value="HMP-P_kinase"/>
    <property type="match status" value="1"/>
</dbReference>
<dbReference type="GO" id="GO:0005829">
    <property type="term" value="C:cytosol"/>
    <property type="evidence" value="ECO:0007669"/>
    <property type="project" value="TreeGrafter"/>
</dbReference>
<evidence type="ECO:0000313" key="6">
    <source>
        <dbReference type="EMBL" id="OAO17719.1"/>
    </source>
</evidence>
<name>A0A196SPH8_BLAHN</name>
<dbReference type="AlphaFoldDB" id="A0A196SPH8"/>
<dbReference type="GO" id="GO:0008902">
    <property type="term" value="F:hydroxymethylpyrimidine kinase activity"/>
    <property type="evidence" value="ECO:0007669"/>
    <property type="project" value="TreeGrafter"/>
</dbReference>
<dbReference type="OrthoDB" id="10028886at2759"/>
<evidence type="ECO:0000256" key="2">
    <source>
        <dbReference type="ARBA" id="ARBA00022741"/>
    </source>
</evidence>
<comment type="caution">
    <text evidence="6">The sequence shown here is derived from an EMBL/GenBank/DDBJ whole genome shotgun (WGS) entry which is preliminary data.</text>
</comment>
<proteinExistence type="predicted"/>
<feature type="domain" description="Pyridoxamine kinase/Phosphomethylpyrimidine kinase" evidence="5">
    <location>
        <begin position="8"/>
        <end position="253"/>
    </location>
</feature>
<dbReference type="InterPro" id="IPR013749">
    <property type="entry name" value="PM/HMP-P_kinase-1"/>
</dbReference>
<dbReference type="GO" id="GO:0009228">
    <property type="term" value="P:thiamine biosynthetic process"/>
    <property type="evidence" value="ECO:0007669"/>
    <property type="project" value="InterPro"/>
</dbReference>
<dbReference type="Proteomes" id="UP000078348">
    <property type="component" value="Unassembled WGS sequence"/>
</dbReference>
<organism evidence="6 7">
    <name type="scientific">Blastocystis sp. subtype 1 (strain ATCC 50177 / NandII)</name>
    <dbReference type="NCBI Taxonomy" id="478820"/>
    <lineage>
        <taxon>Eukaryota</taxon>
        <taxon>Sar</taxon>
        <taxon>Stramenopiles</taxon>
        <taxon>Bigyra</taxon>
        <taxon>Opalozoa</taxon>
        <taxon>Opalinata</taxon>
        <taxon>Blastocystidae</taxon>
        <taxon>Blastocystis</taxon>
    </lineage>
</organism>
<keyword evidence="4" id="KW-0067">ATP-binding</keyword>
<evidence type="ECO:0000259" key="5">
    <source>
        <dbReference type="Pfam" id="PF08543"/>
    </source>
</evidence>
<dbReference type="SUPFAM" id="SSF53613">
    <property type="entry name" value="Ribokinase-like"/>
    <property type="match status" value="1"/>
</dbReference>
<keyword evidence="3 6" id="KW-0418">Kinase</keyword>
<dbReference type="STRING" id="478820.A0A196SPH8"/>
<evidence type="ECO:0000256" key="3">
    <source>
        <dbReference type="ARBA" id="ARBA00022777"/>
    </source>
</evidence>
<protein>
    <submittedName>
        <fullName evidence="6">Phosphomethylpyrimidine kinase</fullName>
    </submittedName>
</protein>